<feature type="transmembrane region" description="Helical" evidence="1">
    <location>
        <begin position="21"/>
        <end position="42"/>
    </location>
</feature>
<dbReference type="CDD" id="cd02966">
    <property type="entry name" value="TlpA_like_family"/>
    <property type="match status" value="1"/>
</dbReference>
<accession>A0A564ZJ26</accession>
<dbReference type="PANTHER" id="PTHR42852">
    <property type="entry name" value="THIOL:DISULFIDE INTERCHANGE PROTEIN DSBE"/>
    <property type="match status" value="1"/>
</dbReference>
<keyword evidence="1" id="KW-0472">Membrane</keyword>
<organism evidence="3 4">
    <name type="scientific">Candidatus Methylomirabilis lanthanidiphila</name>
    <dbReference type="NCBI Taxonomy" id="2211376"/>
    <lineage>
        <taxon>Bacteria</taxon>
        <taxon>Candidatus Methylomirabilota</taxon>
        <taxon>Candidatus Methylomirabilia</taxon>
        <taxon>Candidatus Methylomirabilales</taxon>
        <taxon>Candidatus Methylomirabilaceae</taxon>
        <taxon>Candidatus Methylomirabilis</taxon>
    </lineage>
</organism>
<evidence type="ECO:0000259" key="2">
    <source>
        <dbReference type="PROSITE" id="PS51352"/>
    </source>
</evidence>
<dbReference type="EMBL" id="CABIKM010000022">
    <property type="protein sequence ID" value="VUZ85096.1"/>
    <property type="molecule type" value="Genomic_DNA"/>
</dbReference>
<keyword evidence="1" id="KW-0812">Transmembrane</keyword>
<reference evidence="3 4" key="1">
    <citation type="submission" date="2019-07" db="EMBL/GenBank/DDBJ databases">
        <authorList>
            <person name="Cremers G."/>
        </authorList>
    </citation>
    <scope>NUCLEOTIDE SEQUENCE [LARGE SCALE GENOMIC DNA]</scope>
</reference>
<evidence type="ECO:0000313" key="4">
    <source>
        <dbReference type="Proteomes" id="UP000334340"/>
    </source>
</evidence>
<dbReference type="InterPro" id="IPR036249">
    <property type="entry name" value="Thioredoxin-like_sf"/>
</dbReference>
<dbReference type="InterPro" id="IPR017937">
    <property type="entry name" value="Thioredoxin_CS"/>
</dbReference>
<keyword evidence="1" id="KW-1133">Transmembrane helix</keyword>
<gene>
    <name evidence="3" type="ORF">MELA_01472</name>
</gene>
<keyword evidence="4" id="KW-1185">Reference proteome</keyword>
<dbReference type="PROSITE" id="PS00194">
    <property type="entry name" value="THIOREDOXIN_1"/>
    <property type="match status" value="1"/>
</dbReference>
<dbReference type="Pfam" id="PF00578">
    <property type="entry name" value="AhpC-TSA"/>
    <property type="match status" value="1"/>
</dbReference>
<dbReference type="GO" id="GO:0016491">
    <property type="term" value="F:oxidoreductase activity"/>
    <property type="evidence" value="ECO:0007669"/>
    <property type="project" value="InterPro"/>
</dbReference>
<feature type="domain" description="Thioredoxin" evidence="2">
    <location>
        <begin position="53"/>
        <end position="197"/>
    </location>
</feature>
<proteinExistence type="predicted"/>
<evidence type="ECO:0000313" key="3">
    <source>
        <dbReference type="EMBL" id="VUZ85096.1"/>
    </source>
</evidence>
<dbReference type="PANTHER" id="PTHR42852:SF17">
    <property type="entry name" value="THIOREDOXIN-LIKE PROTEIN HI_1115"/>
    <property type="match status" value="1"/>
</dbReference>
<dbReference type="GO" id="GO:0016209">
    <property type="term" value="F:antioxidant activity"/>
    <property type="evidence" value="ECO:0007669"/>
    <property type="project" value="InterPro"/>
</dbReference>
<dbReference type="InterPro" id="IPR000866">
    <property type="entry name" value="AhpC/TSA"/>
</dbReference>
<name>A0A564ZJ26_9BACT</name>
<dbReference type="PROSITE" id="PS51352">
    <property type="entry name" value="THIOREDOXIN_2"/>
    <property type="match status" value="1"/>
</dbReference>
<dbReference type="InterPro" id="IPR050553">
    <property type="entry name" value="Thioredoxin_ResA/DsbE_sf"/>
</dbReference>
<dbReference type="InterPro" id="IPR013766">
    <property type="entry name" value="Thioredoxin_domain"/>
</dbReference>
<protein>
    <submittedName>
        <fullName evidence="3">Membrane protein</fullName>
    </submittedName>
</protein>
<dbReference type="SUPFAM" id="SSF52833">
    <property type="entry name" value="Thioredoxin-like"/>
    <property type="match status" value="1"/>
</dbReference>
<sequence>MTSIVAMYDAMYKNIRRLLSRLVPTIAIVGIMLGLVVGGLSIGTDLWADDVRPEKGHFAPDFTLKTLEGNTVRLSELRGKKVVLINFWATWCPPCRLEMPTMQQIYSEYKDKGFEILAVNIESDANQAISDFAKELRLTFPILLDPDMKVIRKFRVIGLPVSVLIDRQGFVHAKEIGYHDWTTRASRKQVEALLNSH</sequence>
<dbReference type="AlphaFoldDB" id="A0A564ZJ26"/>
<evidence type="ECO:0000256" key="1">
    <source>
        <dbReference type="SAM" id="Phobius"/>
    </source>
</evidence>
<dbReference type="Proteomes" id="UP000334340">
    <property type="component" value="Unassembled WGS sequence"/>
</dbReference>
<dbReference type="Gene3D" id="3.40.30.10">
    <property type="entry name" value="Glutaredoxin"/>
    <property type="match status" value="1"/>
</dbReference>